<keyword evidence="3" id="KW-0597">Phosphoprotein</keyword>
<dbReference type="Pfam" id="PF00668">
    <property type="entry name" value="Condensation"/>
    <property type="match status" value="1"/>
</dbReference>
<feature type="region of interest" description="Disordered" evidence="4">
    <location>
        <begin position="250"/>
        <end position="271"/>
    </location>
</feature>
<dbReference type="InterPro" id="IPR001242">
    <property type="entry name" value="Condensation_dom"/>
</dbReference>
<keyword evidence="7" id="KW-1185">Reference proteome</keyword>
<evidence type="ECO:0000256" key="4">
    <source>
        <dbReference type="SAM" id="MobiDB-lite"/>
    </source>
</evidence>
<dbReference type="InterPro" id="IPR036736">
    <property type="entry name" value="ACP-like_sf"/>
</dbReference>
<dbReference type="InterPro" id="IPR009081">
    <property type="entry name" value="PP-bd_ACP"/>
</dbReference>
<feature type="region of interest" description="Disordered" evidence="4">
    <location>
        <begin position="1"/>
        <end position="59"/>
    </location>
</feature>
<dbReference type="CDD" id="cd19531">
    <property type="entry name" value="LCL_NRPS-like"/>
    <property type="match status" value="1"/>
</dbReference>
<proteinExistence type="predicted"/>
<dbReference type="Gene3D" id="3.40.50.720">
    <property type="entry name" value="NAD(P)-binding Rossmann-like Domain"/>
    <property type="match status" value="1"/>
</dbReference>
<evidence type="ECO:0000313" key="7">
    <source>
        <dbReference type="Proteomes" id="UP001422759"/>
    </source>
</evidence>
<dbReference type="InterPro" id="IPR036291">
    <property type="entry name" value="NAD(P)-bd_dom_sf"/>
</dbReference>
<dbReference type="InterPro" id="IPR016040">
    <property type="entry name" value="NAD(P)-bd_dom"/>
</dbReference>
<organism evidence="6 7">
    <name type="scientific">Kitasatospora kazusensis</name>
    <dbReference type="NCBI Taxonomy" id="407974"/>
    <lineage>
        <taxon>Bacteria</taxon>
        <taxon>Bacillati</taxon>
        <taxon>Actinomycetota</taxon>
        <taxon>Actinomycetes</taxon>
        <taxon>Kitasatosporales</taxon>
        <taxon>Streptomycetaceae</taxon>
        <taxon>Kitasatospora</taxon>
    </lineage>
</organism>
<evidence type="ECO:0000259" key="5">
    <source>
        <dbReference type="PROSITE" id="PS50075"/>
    </source>
</evidence>
<comment type="cofactor">
    <cofactor evidence="1">
        <name>pantetheine 4'-phosphate</name>
        <dbReference type="ChEBI" id="CHEBI:47942"/>
    </cofactor>
</comment>
<name>A0ABN2YW43_9ACTN</name>
<sequence>MSDPTDPTSPTDPSDRTGPTGPTGRPDQAQLLRLARQRAGAARPAAIPRSAQPGPAPLSHAQRRMWLTEQLGRAGALYNVPLATRLRGPLDLGALATALTGLTDRHLVLRTRYGQHDGEPYQEAGAATPVPVPVLAATPEQAPALLLAEAARPFDLAAGPVLRALVLRHAPEDHTLLLTLHHIAVDGGSLPVVAEELAALYAAGLAEPPLPPAAGLAEPPLQYADFARWEHGRTLTAEVEDWAARLAGARPVPLPRPAPGGPRTRAAGRHSAPLAADTLAGLRRLGLEHGATLFTVVLAAAFATLQRATGGTDLTLGCASSHRSRPELRRLVGLCVNTLPVRADLGGDPAFAEALRRVREALLDAQGRHEVPFDLVVDRLGAAARGEDGTPLLAVTCDLVRPSDPLRLPGLTAEAVEVDLGLAKFDLGLFVEDGPQPRCLVQYDTGALDEPTARRMLAGFADLLAAVAVDGGRRLGQLPGGPLRPAQALVHPAQAALLADPRVGEAVVLVRDGQPPLAYAVTRGPGAPGGAELRMRLRSRLPAGQVPAAVTLLDRLPRDAAGAVDLARLPGAGAAPPPAGPARLAAVRAAFGELLSGLPGPEDDFFVLGGHSLVAVRLAERLRTDTGLPLTGLDILEQRTPRAVAALLDTRARERSAAQQRRPGHAGRAVRPGTVLLTGGTGGVGAAVLQELLARGLPVRALARPESAHLVALDGVEVAEGDLGDLESLRAAVEGVDAVIHAACTFTSPETDVAAMRTLVDAWRQGGFVFVSSMDAYGRPPLAEVPEGGPTAFPVSPYGQGKLDCERILLAAAGTRGRGPGSVVRSPIVWGPQQRLRDQLRWGATGALYQAARAGGPLVLPDPSAHPHDWYGAAWVHSAALARALADCAGGSGPADGRVVNAVSGHVSWPELATELGRLLGSASAVELRPEAEEDLLRPWHYRADALAGALRERPGEDWRSVLAAMVR</sequence>
<dbReference type="Pfam" id="PF13460">
    <property type="entry name" value="NAD_binding_10"/>
    <property type="match status" value="1"/>
</dbReference>
<comment type="caution">
    <text evidence="6">The sequence shown here is derived from an EMBL/GenBank/DDBJ whole genome shotgun (WGS) entry which is preliminary data.</text>
</comment>
<dbReference type="SUPFAM" id="SSF56801">
    <property type="entry name" value="Acetyl-CoA synthetase-like"/>
    <property type="match status" value="1"/>
</dbReference>
<dbReference type="Gene3D" id="3.30.559.30">
    <property type="entry name" value="Nonribosomal peptide synthetase, condensation domain"/>
    <property type="match status" value="1"/>
</dbReference>
<keyword evidence="2" id="KW-0596">Phosphopantetheine</keyword>
<accession>A0ABN2YW43</accession>
<protein>
    <recommendedName>
        <fullName evidence="5">Carrier domain-containing protein</fullName>
    </recommendedName>
</protein>
<feature type="domain" description="Carrier" evidence="5">
    <location>
        <begin position="578"/>
        <end position="652"/>
    </location>
</feature>
<dbReference type="Pfam" id="PF00550">
    <property type="entry name" value="PP-binding"/>
    <property type="match status" value="1"/>
</dbReference>
<dbReference type="EMBL" id="BAAANT010000003">
    <property type="protein sequence ID" value="GAA2133016.1"/>
    <property type="molecule type" value="Genomic_DNA"/>
</dbReference>
<evidence type="ECO:0000256" key="2">
    <source>
        <dbReference type="ARBA" id="ARBA00022450"/>
    </source>
</evidence>
<dbReference type="InterPro" id="IPR045851">
    <property type="entry name" value="AMP-bd_C_sf"/>
</dbReference>
<reference evidence="6 7" key="1">
    <citation type="journal article" date="2019" name="Int. J. Syst. Evol. Microbiol.">
        <title>The Global Catalogue of Microorganisms (GCM) 10K type strain sequencing project: providing services to taxonomists for standard genome sequencing and annotation.</title>
        <authorList>
            <consortium name="The Broad Institute Genomics Platform"/>
            <consortium name="The Broad Institute Genome Sequencing Center for Infectious Disease"/>
            <person name="Wu L."/>
            <person name="Ma J."/>
        </authorList>
    </citation>
    <scope>NUCLEOTIDE SEQUENCE [LARGE SCALE GENOMIC DNA]</scope>
    <source>
        <strain evidence="6 7">JCM 14560</strain>
    </source>
</reference>
<feature type="compositionally biased region" description="Low complexity" evidence="4">
    <location>
        <begin position="1"/>
        <end position="53"/>
    </location>
</feature>
<dbReference type="Proteomes" id="UP001422759">
    <property type="component" value="Unassembled WGS sequence"/>
</dbReference>
<dbReference type="Gene3D" id="3.30.300.30">
    <property type="match status" value="1"/>
</dbReference>
<dbReference type="SUPFAM" id="SSF51735">
    <property type="entry name" value="NAD(P)-binding Rossmann-fold domains"/>
    <property type="match status" value="1"/>
</dbReference>
<dbReference type="InterPro" id="IPR023213">
    <property type="entry name" value="CAT-like_dom_sf"/>
</dbReference>
<evidence type="ECO:0000256" key="3">
    <source>
        <dbReference type="ARBA" id="ARBA00022553"/>
    </source>
</evidence>
<dbReference type="PANTHER" id="PTHR45527:SF1">
    <property type="entry name" value="FATTY ACID SYNTHASE"/>
    <property type="match status" value="1"/>
</dbReference>
<dbReference type="InterPro" id="IPR020806">
    <property type="entry name" value="PKS_PP-bd"/>
</dbReference>
<evidence type="ECO:0000313" key="6">
    <source>
        <dbReference type="EMBL" id="GAA2133016.1"/>
    </source>
</evidence>
<evidence type="ECO:0000256" key="1">
    <source>
        <dbReference type="ARBA" id="ARBA00001957"/>
    </source>
</evidence>
<dbReference type="PROSITE" id="PS50075">
    <property type="entry name" value="CARRIER"/>
    <property type="match status" value="1"/>
</dbReference>
<dbReference type="RefSeq" id="WP_344460862.1">
    <property type="nucleotide sequence ID" value="NZ_BAAANT010000003.1"/>
</dbReference>
<dbReference type="Gene3D" id="3.30.559.10">
    <property type="entry name" value="Chloramphenicol acetyltransferase-like domain"/>
    <property type="match status" value="1"/>
</dbReference>
<dbReference type="SMART" id="SM00823">
    <property type="entry name" value="PKS_PP"/>
    <property type="match status" value="1"/>
</dbReference>
<dbReference type="Gene3D" id="1.10.1200.10">
    <property type="entry name" value="ACP-like"/>
    <property type="match status" value="1"/>
</dbReference>
<dbReference type="SUPFAM" id="SSF52777">
    <property type="entry name" value="CoA-dependent acyltransferases"/>
    <property type="match status" value="2"/>
</dbReference>
<dbReference type="PANTHER" id="PTHR45527">
    <property type="entry name" value="NONRIBOSOMAL PEPTIDE SYNTHETASE"/>
    <property type="match status" value="1"/>
</dbReference>
<gene>
    <name evidence="6" type="ORF">GCM10009760_08700</name>
</gene>
<dbReference type="SUPFAM" id="SSF47336">
    <property type="entry name" value="ACP-like"/>
    <property type="match status" value="1"/>
</dbReference>